<gene>
    <name evidence="2" type="ORF">TW77_16460</name>
</gene>
<sequence>MRSPNLKLALVFLLLVGLSALLLLNKSEMMLYVKNVLEWEHLGAALWLGLTSCFIVHYMSIFSDDSYQGGIIYKHFGKFADSAFASITYGLASSTSASILKGVYVQQFFSTEVYFKNFDDIDIWSMLVVCLFLLGYSIYAGFNALRTAIFNTQTEVAVGISS</sequence>
<dbReference type="PATRIC" id="fig|43658.5.peg.3473"/>
<dbReference type="RefSeq" id="WP_046006075.1">
    <property type="nucleotide sequence ID" value="NZ_JXYA01000041.1"/>
</dbReference>
<feature type="transmembrane region" description="Helical" evidence="1">
    <location>
        <begin position="83"/>
        <end position="103"/>
    </location>
</feature>
<keyword evidence="1" id="KW-0472">Membrane</keyword>
<accession>A0A0F4QK93</accession>
<evidence type="ECO:0000313" key="3">
    <source>
        <dbReference type="Proteomes" id="UP000033452"/>
    </source>
</evidence>
<keyword evidence="1" id="KW-1133">Transmembrane helix</keyword>
<dbReference type="AlphaFoldDB" id="A0A0F4QK93"/>
<feature type="transmembrane region" description="Helical" evidence="1">
    <location>
        <begin position="123"/>
        <end position="142"/>
    </location>
</feature>
<protein>
    <submittedName>
        <fullName evidence="2">Uncharacterized protein</fullName>
    </submittedName>
</protein>
<reference evidence="2 3" key="1">
    <citation type="journal article" date="2015" name="BMC Genomics">
        <title>Genome mining reveals unlocked bioactive potential of marine Gram-negative bacteria.</title>
        <authorList>
            <person name="Machado H."/>
            <person name="Sonnenschein E.C."/>
            <person name="Melchiorsen J."/>
            <person name="Gram L."/>
        </authorList>
    </citation>
    <scope>NUCLEOTIDE SEQUENCE [LARGE SCALE GENOMIC DNA]</scope>
    <source>
        <strain evidence="2 3">S2471</strain>
    </source>
</reference>
<dbReference type="OrthoDB" id="6292715at2"/>
<evidence type="ECO:0000256" key="1">
    <source>
        <dbReference type="SAM" id="Phobius"/>
    </source>
</evidence>
<dbReference type="EMBL" id="JXYA01000041">
    <property type="protein sequence ID" value="KJZ07077.1"/>
    <property type="molecule type" value="Genomic_DNA"/>
</dbReference>
<keyword evidence="3" id="KW-1185">Reference proteome</keyword>
<proteinExistence type="predicted"/>
<dbReference type="Proteomes" id="UP000033452">
    <property type="component" value="Unassembled WGS sequence"/>
</dbReference>
<feature type="transmembrane region" description="Helical" evidence="1">
    <location>
        <begin position="44"/>
        <end position="62"/>
    </location>
</feature>
<keyword evidence="1" id="KW-0812">Transmembrane</keyword>
<evidence type="ECO:0000313" key="2">
    <source>
        <dbReference type="EMBL" id="KJZ07077.1"/>
    </source>
</evidence>
<organism evidence="2 3">
    <name type="scientific">Pseudoalteromonas rubra</name>
    <dbReference type="NCBI Taxonomy" id="43658"/>
    <lineage>
        <taxon>Bacteria</taxon>
        <taxon>Pseudomonadati</taxon>
        <taxon>Pseudomonadota</taxon>
        <taxon>Gammaproteobacteria</taxon>
        <taxon>Alteromonadales</taxon>
        <taxon>Pseudoalteromonadaceae</taxon>
        <taxon>Pseudoalteromonas</taxon>
    </lineage>
</organism>
<name>A0A0F4QK93_9GAMM</name>
<comment type="caution">
    <text evidence="2">The sequence shown here is derived from an EMBL/GenBank/DDBJ whole genome shotgun (WGS) entry which is preliminary data.</text>
</comment>